<gene>
    <name evidence="1" type="ORF">DPMN_183743</name>
    <name evidence="2" type="ORF">DPMN_183981</name>
</gene>
<reference evidence="1" key="2">
    <citation type="submission" date="2020-11" db="EMBL/GenBank/DDBJ databases">
        <authorList>
            <person name="McCartney M.A."/>
            <person name="Auch B."/>
            <person name="Kono T."/>
            <person name="Mallez S."/>
            <person name="Becker A."/>
            <person name="Gohl D.M."/>
            <person name="Silverstein K.A.T."/>
            <person name="Koren S."/>
            <person name="Bechman K.B."/>
            <person name="Herman A."/>
            <person name="Abrahante J.E."/>
            <person name="Garbe J."/>
        </authorList>
    </citation>
    <scope>NUCLEOTIDE SEQUENCE</scope>
    <source>
        <strain evidence="1">Duluth1</strain>
        <tissue evidence="1">Whole animal</tissue>
    </source>
</reference>
<keyword evidence="3" id="KW-1185">Reference proteome</keyword>
<organism evidence="1 3">
    <name type="scientific">Dreissena polymorpha</name>
    <name type="common">Zebra mussel</name>
    <name type="synonym">Mytilus polymorpha</name>
    <dbReference type="NCBI Taxonomy" id="45954"/>
    <lineage>
        <taxon>Eukaryota</taxon>
        <taxon>Metazoa</taxon>
        <taxon>Spiralia</taxon>
        <taxon>Lophotrochozoa</taxon>
        <taxon>Mollusca</taxon>
        <taxon>Bivalvia</taxon>
        <taxon>Autobranchia</taxon>
        <taxon>Heteroconchia</taxon>
        <taxon>Euheterodonta</taxon>
        <taxon>Imparidentia</taxon>
        <taxon>Neoheterodontei</taxon>
        <taxon>Myida</taxon>
        <taxon>Dreissenoidea</taxon>
        <taxon>Dreissenidae</taxon>
        <taxon>Dreissena</taxon>
    </lineage>
</organism>
<accession>A0A9D4DIP4</accession>
<comment type="caution">
    <text evidence="1">The sequence shown here is derived from an EMBL/GenBank/DDBJ whole genome shotgun (WGS) entry which is preliminary data.</text>
</comment>
<evidence type="ECO:0000313" key="2">
    <source>
        <dbReference type="EMBL" id="KAH3749483.1"/>
    </source>
</evidence>
<dbReference type="Proteomes" id="UP000828390">
    <property type="component" value="Unassembled WGS sequence"/>
</dbReference>
<dbReference type="EMBL" id="JAIWYP010000010">
    <property type="protein sequence ID" value="KAH3749483.1"/>
    <property type="molecule type" value="Genomic_DNA"/>
</dbReference>
<sequence length="50" mass="5553">MYYIKLDLFQAEPSITDDLTLAVAQLSLETEKRGATVSYTPTPNNTPFGM</sequence>
<proteinExistence type="predicted"/>
<evidence type="ECO:0000313" key="3">
    <source>
        <dbReference type="Proteomes" id="UP000828390"/>
    </source>
</evidence>
<name>A0A9D4DIP4_DREPO</name>
<dbReference type="AlphaFoldDB" id="A0A9D4DIP4"/>
<reference evidence="1" key="1">
    <citation type="journal article" date="2019" name="bioRxiv">
        <title>The Genome of the Zebra Mussel, Dreissena polymorpha: A Resource for Invasive Species Research.</title>
        <authorList>
            <person name="McCartney M.A."/>
            <person name="Auch B."/>
            <person name="Kono T."/>
            <person name="Mallez S."/>
            <person name="Zhang Y."/>
            <person name="Obille A."/>
            <person name="Becker A."/>
            <person name="Abrahante J.E."/>
            <person name="Garbe J."/>
            <person name="Badalamenti J.P."/>
            <person name="Herman A."/>
            <person name="Mangelson H."/>
            <person name="Liachko I."/>
            <person name="Sullivan S."/>
            <person name="Sone E.D."/>
            <person name="Koren S."/>
            <person name="Silverstein K.A.T."/>
            <person name="Beckman K.B."/>
            <person name="Gohl D.M."/>
        </authorList>
    </citation>
    <scope>NUCLEOTIDE SEQUENCE</scope>
    <source>
        <strain evidence="1">Duluth1</strain>
        <tissue evidence="1">Whole animal</tissue>
    </source>
</reference>
<evidence type="ECO:0000313" key="1">
    <source>
        <dbReference type="EMBL" id="KAH3749250.1"/>
    </source>
</evidence>
<protein>
    <submittedName>
        <fullName evidence="1">Uncharacterized protein</fullName>
    </submittedName>
</protein>
<dbReference type="EMBL" id="JAIWYP010000010">
    <property type="protein sequence ID" value="KAH3749250.1"/>
    <property type="molecule type" value="Genomic_DNA"/>
</dbReference>